<dbReference type="CDD" id="cd15482">
    <property type="entry name" value="Sialidase_non-viral"/>
    <property type="match status" value="1"/>
</dbReference>
<comment type="caution">
    <text evidence="3">The sequence shown here is derived from an EMBL/GenBank/DDBJ whole genome shotgun (WGS) entry which is preliminary data.</text>
</comment>
<dbReference type="EMBL" id="BRYB01004066">
    <property type="protein sequence ID" value="GMI25174.1"/>
    <property type="molecule type" value="Genomic_DNA"/>
</dbReference>
<feature type="chain" id="PRO_5047126670" description="Sialidase domain-containing protein" evidence="1">
    <location>
        <begin position="19"/>
        <end position="444"/>
    </location>
</feature>
<dbReference type="Proteomes" id="UP001165060">
    <property type="component" value="Unassembled WGS sequence"/>
</dbReference>
<dbReference type="Pfam" id="PF13088">
    <property type="entry name" value="BNR_2"/>
    <property type="match status" value="1"/>
</dbReference>
<evidence type="ECO:0000256" key="1">
    <source>
        <dbReference type="SAM" id="SignalP"/>
    </source>
</evidence>
<name>A0ABQ6MF22_9STRA</name>
<keyword evidence="4" id="KW-1185">Reference proteome</keyword>
<evidence type="ECO:0000259" key="2">
    <source>
        <dbReference type="Pfam" id="PF13088"/>
    </source>
</evidence>
<protein>
    <recommendedName>
        <fullName evidence="2">Sialidase domain-containing protein</fullName>
    </recommendedName>
</protein>
<dbReference type="Gene3D" id="2.120.10.10">
    <property type="match status" value="1"/>
</dbReference>
<accession>A0ABQ6MF22</accession>
<dbReference type="PANTHER" id="PTHR10628:SF30">
    <property type="entry name" value="EXO-ALPHA-SIALIDASE"/>
    <property type="match status" value="1"/>
</dbReference>
<dbReference type="SUPFAM" id="SSF50939">
    <property type="entry name" value="Sialidases"/>
    <property type="match status" value="1"/>
</dbReference>
<sequence length="444" mass="46317">MKLASALVALFSASPASSYSPPSCQAVADDYCAKNCLDSASLQARSCDGPMVALESGPGESKRRCYSPSTLSGGDATAYEAGDCYCTRDAELSSLLKQCERDMEIETVFAAGMDNAACYRIPSIIMTPDGALLAFAEQREKDCGDNGTNNIVVRRKEKGGVWGEIRMVAKADGQAYSNANPAIVYDAAGGWSVLLHYDTMNNPSSSRVGANMQTWSEDGGKTWSEAADITGFMPDASKGCMPGPSIGVQNNVPGHAEEGRVYFNCHSGNAGGNAGGNHIAYWSDDLGATWEASEPLGSNFNECSIALLPSSNSSLLLNCRTNAGDPDLDDGKARAEMLLEGGSLAGDAFYPAGLDDPGCAGSIVSRKGAEGEDVVLLSNAVGPGRSNLRVKTSVDSGRTFDDGVLVWDGPAAYSMLVDGGDFVGVFFELGADSPYESMGFAVVA</sequence>
<gene>
    <name evidence="3" type="ORF">TeGR_g6389</name>
</gene>
<dbReference type="InterPro" id="IPR011040">
    <property type="entry name" value="Sialidase"/>
</dbReference>
<dbReference type="InterPro" id="IPR036278">
    <property type="entry name" value="Sialidase_sf"/>
</dbReference>
<evidence type="ECO:0000313" key="3">
    <source>
        <dbReference type="EMBL" id="GMI25174.1"/>
    </source>
</evidence>
<feature type="signal peptide" evidence="1">
    <location>
        <begin position="1"/>
        <end position="18"/>
    </location>
</feature>
<reference evidence="3 4" key="1">
    <citation type="journal article" date="2023" name="Commun. Biol.">
        <title>Genome analysis of Parmales, the sister group of diatoms, reveals the evolutionary specialization of diatoms from phago-mixotrophs to photoautotrophs.</title>
        <authorList>
            <person name="Ban H."/>
            <person name="Sato S."/>
            <person name="Yoshikawa S."/>
            <person name="Yamada K."/>
            <person name="Nakamura Y."/>
            <person name="Ichinomiya M."/>
            <person name="Sato N."/>
            <person name="Blanc-Mathieu R."/>
            <person name="Endo H."/>
            <person name="Kuwata A."/>
            <person name="Ogata H."/>
        </authorList>
    </citation>
    <scope>NUCLEOTIDE SEQUENCE [LARGE SCALE GENOMIC DNA]</scope>
</reference>
<evidence type="ECO:0000313" key="4">
    <source>
        <dbReference type="Proteomes" id="UP001165060"/>
    </source>
</evidence>
<organism evidence="3 4">
    <name type="scientific">Tetraparma gracilis</name>
    <dbReference type="NCBI Taxonomy" id="2962635"/>
    <lineage>
        <taxon>Eukaryota</taxon>
        <taxon>Sar</taxon>
        <taxon>Stramenopiles</taxon>
        <taxon>Ochrophyta</taxon>
        <taxon>Bolidophyceae</taxon>
        <taxon>Parmales</taxon>
        <taxon>Triparmaceae</taxon>
        <taxon>Tetraparma</taxon>
    </lineage>
</organism>
<dbReference type="PANTHER" id="PTHR10628">
    <property type="entry name" value="SIALIDASE"/>
    <property type="match status" value="1"/>
</dbReference>
<keyword evidence="1" id="KW-0732">Signal</keyword>
<dbReference type="InterPro" id="IPR026856">
    <property type="entry name" value="Sialidase_fam"/>
</dbReference>
<proteinExistence type="predicted"/>
<feature type="domain" description="Sialidase" evidence="2">
    <location>
        <begin position="131"/>
        <end position="422"/>
    </location>
</feature>